<name>A0A0J1L5F6_NIACI</name>
<proteinExistence type="predicted"/>
<dbReference type="GO" id="GO:0003677">
    <property type="term" value="F:DNA binding"/>
    <property type="evidence" value="ECO:0007669"/>
    <property type="project" value="UniProtKB-KW"/>
</dbReference>
<keyword evidence="2" id="KW-0238">DNA-binding</keyword>
<dbReference type="InterPro" id="IPR009061">
    <property type="entry name" value="DNA-bd_dom_put_sf"/>
</dbReference>
<dbReference type="InterPro" id="IPR010093">
    <property type="entry name" value="SinI_DNA-bd"/>
</dbReference>
<dbReference type="AlphaFoldDB" id="A0A0J1L5F6"/>
<dbReference type="PATRIC" id="fig|1397.4.peg.2405"/>
<keyword evidence="3" id="KW-1185">Reference proteome</keyword>
<dbReference type="Gene3D" id="1.10.10.10">
    <property type="entry name" value="Winged helix-like DNA-binding domain superfamily/Winged helix DNA-binding domain"/>
    <property type="match status" value="1"/>
</dbReference>
<evidence type="ECO:0000313" key="2">
    <source>
        <dbReference type="EMBL" id="KLV24165.1"/>
    </source>
</evidence>
<feature type="domain" description="Helix-turn-helix" evidence="1">
    <location>
        <begin position="40"/>
        <end position="89"/>
    </location>
</feature>
<accession>A0A0J1L5F6</accession>
<dbReference type="RefSeq" id="WP_031540233.1">
    <property type="nucleotide sequence ID" value="NZ_LDPH01000022.1"/>
</dbReference>
<dbReference type="Proteomes" id="UP000036045">
    <property type="component" value="Unassembled WGS sequence"/>
</dbReference>
<dbReference type="InterPro" id="IPR036388">
    <property type="entry name" value="WH-like_DNA-bd_sf"/>
</dbReference>
<comment type="caution">
    <text evidence="2">The sequence shown here is derived from an EMBL/GenBank/DDBJ whole genome shotgun (WGS) entry which is preliminary data.</text>
</comment>
<dbReference type="SUPFAM" id="SSF46955">
    <property type="entry name" value="Putative DNA-binding domain"/>
    <property type="match status" value="1"/>
</dbReference>
<dbReference type="NCBIfam" id="TIGR01764">
    <property type="entry name" value="excise"/>
    <property type="match status" value="1"/>
</dbReference>
<reference evidence="2 3" key="1">
    <citation type="submission" date="2015-05" db="EMBL/GenBank/DDBJ databases">
        <title>Whole genome sequence and identification of bacterial endophytes from Costus igneus.</title>
        <authorList>
            <person name="Lee Y.P."/>
            <person name="Gan H.M."/>
            <person name="Eng W."/>
            <person name="Wheatley M.S."/>
            <person name="Caraballo A."/>
            <person name="Polter S."/>
            <person name="Savka M.A."/>
            <person name="Hudson A.O."/>
        </authorList>
    </citation>
    <scope>NUCLEOTIDE SEQUENCE [LARGE SCALE GENOMIC DNA]</scope>
    <source>
        <strain evidence="2 3">RIT379</strain>
    </source>
</reference>
<dbReference type="Pfam" id="PF12728">
    <property type="entry name" value="HTH_17"/>
    <property type="match status" value="1"/>
</dbReference>
<protein>
    <submittedName>
        <fullName evidence="2">DNA-binding protein</fullName>
    </submittedName>
</protein>
<dbReference type="InterPro" id="IPR041657">
    <property type="entry name" value="HTH_17"/>
</dbReference>
<organism evidence="2 3">
    <name type="scientific">Niallia circulans</name>
    <name type="common">Bacillus circulans</name>
    <dbReference type="NCBI Taxonomy" id="1397"/>
    <lineage>
        <taxon>Bacteria</taxon>
        <taxon>Bacillati</taxon>
        <taxon>Bacillota</taxon>
        <taxon>Bacilli</taxon>
        <taxon>Bacillales</taxon>
        <taxon>Bacillaceae</taxon>
        <taxon>Niallia</taxon>
    </lineage>
</organism>
<evidence type="ECO:0000313" key="3">
    <source>
        <dbReference type="Proteomes" id="UP000036045"/>
    </source>
</evidence>
<dbReference type="OrthoDB" id="9805928at2"/>
<evidence type="ECO:0000259" key="1">
    <source>
        <dbReference type="Pfam" id="PF12728"/>
    </source>
</evidence>
<dbReference type="EMBL" id="LDPH01000022">
    <property type="protein sequence ID" value="KLV24165.1"/>
    <property type="molecule type" value="Genomic_DNA"/>
</dbReference>
<gene>
    <name evidence="2" type="ORF">ABW02_18480</name>
</gene>
<sequence length="90" mass="10638">MNIKLEFPEETLIINRTDLKNALQELLMELQEENGHDQILTIKEAADYLKVSVPTIRNMISSKEIPFFQRGQIIRLNRWDVQKWLRNNSG</sequence>